<comment type="subunit">
    <text evidence="4">Part of a tri-snRNP complex.</text>
</comment>
<gene>
    <name evidence="10" type="ORF">GpartN1_g6789.t1</name>
</gene>
<evidence type="ECO:0000313" key="10">
    <source>
        <dbReference type="EMBL" id="GJQ14998.1"/>
    </source>
</evidence>
<keyword evidence="6" id="KW-0508">mRNA splicing</keyword>
<protein>
    <recommendedName>
        <fullName evidence="9">U4/U6.U5 small nuclear ribonucleoprotein 27kDa protein domain-containing protein</fullName>
    </recommendedName>
</protein>
<proteinExistence type="inferred from homology"/>
<evidence type="ECO:0000256" key="6">
    <source>
        <dbReference type="ARBA" id="ARBA00023187"/>
    </source>
</evidence>
<reference evidence="10" key="1">
    <citation type="journal article" date="2022" name="Proc. Natl. Acad. Sci. U.S.A.">
        <title>Life cycle and functional genomics of the unicellular red alga Galdieria for elucidating algal and plant evolution and industrial use.</title>
        <authorList>
            <person name="Hirooka S."/>
            <person name="Itabashi T."/>
            <person name="Ichinose T.M."/>
            <person name="Onuma R."/>
            <person name="Fujiwara T."/>
            <person name="Yamashita S."/>
            <person name="Jong L.W."/>
            <person name="Tomita R."/>
            <person name="Iwane A.H."/>
            <person name="Miyagishima S.Y."/>
        </authorList>
    </citation>
    <scope>NUCLEOTIDE SEQUENCE</scope>
    <source>
        <strain evidence="10">NBRC 102759</strain>
    </source>
</reference>
<evidence type="ECO:0000256" key="3">
    <source>
        <dbReference type="ARBA" id="ARBA00008218"/>
    </source>
</evidence>
<dbReference type="EMBL" id="BQMJ01000063">
    <property type="protein sequence ID" value="GJQ14998.1"/>
    <property type="molecule type" value="Genomic_DNA"/>
</dbReference>
<dbReference type="PANTHER" id="PTHR31077:SF1">
    <property type="entry name" value="U4_U6.U5 SMALL NUCLEAR RIBONUCLEOPROTEIN 27 KDA PROTEIN"/>
    <property type="match status" value="1"/>
</dbReference>
<feature type="region of interest" description="Disordered" evidence="8">
    <location>
        <begin position="1"/>
        <end position="90"/>
    </location>
</feature>
<dbReference type="GO" id="GO:0008380">
    <property type="term" value="P:RNA splicing"/>
    <property type="evidence" value="ECO:0007669"/>
    <property type="project" value="UniProtKB-KW"/>
</dbReference>
<keyword evidence="7" id="KW-0539">Nucleus</keyword>
<feature type="compositionally biased region" description="Pro residues" evidence="8">
    <location>
        <begin position="44"/>
        <end position="62"/>
    </location>
</feature>
<dbReference type="AlphaFoldDB" id="A0A9C7Q1Y9"/>
<keyword evidence="11" id="KW-1185">Reference proteome</keyword>
<name>A0A9C7Q1Y9_9RHOD</name>
<reference evidence="10" key="2">
    <citation type="submission" date="2022-01" db="EMBL/GenBank/DDBJ databases">
        <authorList>
            <person name="Hirooka S."/>
            <person name="Miyagishima S.Y."/>
        </authorList>
    </citation>
    <scope>NUCLEOTIDE SEQUENCE</scope>
    <source>
        <strain evidence="10">NBRC 102759</strain>
    </source>
</reference>
<comment type="function">
    <text evidence="1">May play a role in mRNA splicing.</text>
</comment>
<accession>A0A9C7Q1Y9</accession>
<organism evidence="10 11">
    <name type="scientific">Galdieria partita</name>
    <dbReference type="NCBI Taxonomy" id="83374"/>
    <lineage>
        <taxon>Eukaryota</taxon>
        <taxon>Rhodophyta</taxon>
        <taxon>Bangiophyceae</taxon>
        <taxon>Galdieriales</taxon>
        <taxon>Galdieriaceae</taxon>
        <taxon>Galdieria</taxon>
    </lineage>
</organism>
<dbReference type="PANTHER" id="PTHR31077">
    <property type="entry name" value="U4/U6.U5 SMALL NUCLEAR RIBONUCLEOPROTEIN 27 KDA PROTEIN"/>
    <property type="match status" value="1"/>
</dbReference>
<comment type="subcellular location">
    <subcellularLocation>
        <location evidence="2">Nucleus</location>
    </subcellularLocation>
</comment>
<dbReference type="OrthoDB" id="21368at2759"/>
<sequence length="147" mass="16187">MKRQTKRKATDESTQTQPPLERKDKKRMKSENHNNSIPLVEDNIPPPPPSPPPPPPPPPPPATTTSTEPFQQLDPTPPPPPSPPPPPTEEETLALLEAMGLPVSFDTTKGKHVQGNDVGAANIKHKRVYRQYMNRPGGFNRPLDPVP</sequence>
<evidence type="ECO:0000256" key="2">
    <source>
        <dbReference type="ARBA" id="ARBA00004123"/>
    </source>
</evidence>
<keyword evidence="5" id="KW-0507">mRNA processing</keyword>
<dbReference type="Pfam" id="PF08648">
    <property type="entry name" value="SNRNP27"/>
    <property type="match status" value="1"/>
</dbReference>
<dbReference type="GO" id="GO:0006397">
    <property type="term" value="P:mRNA processing"/>
    <property type="evidence" value="ECO:0007669"/>
    <property type="project" value="UniProtKB-KW"/>
</dbReference>
<evidence type="ECO:0000313" key="11">
    <source>
        <dbReference type="Proteomes" id="UP001061958"/>
    </source>
</evidence>
<comment type="similarity">
    <text evidence="3">Belongs to the SNUT3 family.</text>
</comment>
<feature type="compositionally biased region" description="Pro residues" evidence="8">
    <location>
        <begin position="75"/>
        <end position="87"/>
    </location>
</feature>
<evidence type="ECO:0000256" key="4">
    <source>
        <dbReference type="ARBA" id="ARBA00011825"/>
    </source>
</evidence>
<evidence type="ECO:0000256" key="5">
    <source>
        <dbReference type="ARBA" id="ARBA00022664"/>
    </source>
</evidence>
<evidence type="ECO:0000256" key="8">
    <source>
        <dbReference type="SAM" id="MobiDB-lite"/>
    </source>
</evidence>
<evidence type="ECO:0000256" key="7">
    <source>
        <dbReference type="ARBA" id="ARBA00023242"/>
    </source>
</evidence>
<feature type="domain" description="U4/U6.U5 small nuclear ribonucleoprotein 27kDa protein" evidence="9">
    <location>
        <begin position="92"/>
        <end position="146"/>
    </location>
</feature>
<comment type="caution">
    <text evidence="10">The sequence shown here is derived from an EMBL/GenBank/DDBJ whole genome shotgun (WGS) entry which is preliminary data.</text>
</comment>
<dbReference type="GO" id="GO:0071011">
    <property type="term" value="C:precatalytic spliceosome"/>
    <property type="evidence" value="ECO:0007669"/>
    <property type="project" value="TreeGrafter"/>
</dbReference>
<feature type="compositionally biased region" description="Polar residues" evidence="8">
    <location>
        <begin position="63"/>
        <end position="74"/>
    </location>
</feature>
<dbReference type="Proteomes" id="UP001061958">
    <property type="component" value="Unassembled WGS sequence"/>
</dbReference>
<dbReference type="InterPro" id="IPR013957">
    <property type="entry name" value="SNRNP27"/>
</dbReference>
<evidence type="ECO:0000256" key="1">
    <source>
        <dbReference type="ARBA" id="ARBA00003632"/>
    </source>
</evidence>
<evidence type="ECO:0000259" key="9">
    <source>
        <dbReference type="Pfam" id="PF08648"/>
    </source>
</evidence>